<evidence type="ECO:0000313" key="3">
    <source>
        <dbReference type="Proteomes" id="UP000011115"/>
    </source>
</evidence>
<name>M1DKX0_SOLTU</name>
<keyword evidence="3" id="KW-1185">Reference proteome</keyword>
<organism evidence="2 3">
    <name type="scientific">Solanum tuberosum</name>
    <name type="common">Potato</name>
    <dbReference type="NCBI Taxonomy" id="4113"/>
    <lineage>
        <taxon>Eukaryota</taxon>
        <taxon>Viridiplantae</taxon>
        <taxon>Streptophyta</taxon>
        <taxon>Embryophyta</taxon>
        <taxon>Tracheophyta</taxon>
        <taxon>Spermatophyta</taxon>
        <taxon>Magnoliopsida</taxon>
        <taxon>eudicotyledons</taxon>
        <taxon>Gunneridae</taxon>
        <taxon>Pentapetalae</taxon>
        <taxon>asterids</taxon>
        <taxon>lamiids</taxon>
        <taxon>Solanales</taxon>
        <taxon>Solanaceae</taxon>
        <taxon>Solanoideae</taxon>
        <taxon>Solaneae</taxon>
        <taxon>Solanum</taxon>
    </lineage>
</organism>
<dbReference type="PaxDb" id="4113-PGSC0003DMT400090668"/>
<dbReference type="EnsemblPlants" id="PGSC0003DMT400090668">
    <property type="protein sequence ID" value="PGSC0003DMT400090668"/>
    <property type="gene ID" value="PGSC0003DMG400040239"/>
</dbReference>
<accession>M1DKX0</accession>
<reference evidence="2" key="2">
    <citation type="submission" date="2015-06" db="UniProtKB">
        <authorList>
            <consortium name="EnsemblPlants"/>
        </authorList>
    </citation>
    <scope>IDENTIFICATION</scope>
    <source>
        <strain evidence="2">DM1-3 516 R44</strain>
    </source>
</reference>
<reference evidence="3" key="1">
    <citation type="journal article" date="2011" name="Nature">
        <title>Genome sequence and analysis of the tuber crop potato.</title>
        <authorList>
            <consortium name="The Potato Genome Sequencing Consortium"/>
        </authorList>
    </citation>
    <scope>NUCLEOTIDE SEQUENCE [LARGE SCALE GENOMIC DNA]</scope>
    <source>
        <strain evidence="3">cv. DM1-3 516 R44</strain>
    </source>
</reference>
<feature type="region of interest" description="Disordered" evidence="1">
    <location>
        <begin position="87"/>
        <end position="133"/>
    </location>
</feature>
<evidence type="ECO:0000313" key="2">
    <source>
        <dbReference type="EnsemblPlants" id="PGSC0003DMT400090668"/>
    </source>
</evidence>
<protein>
    <submittedName>
        <fullName evidence="2">Uncharacterized protein</fullName>
    </submittedName>
</protein>
<dbReference type="Gramene" id="PGSC0003DMT400090668">
    <property type="protein sequence ID" value="PGSC0003DMT400090668"/>
    <property type="gene ID" value="PGSC0003DMG400040239"/>
</dbReference>
<sequence>MPRAYTLAELALGNHCCPQANPCVTPRLFKTSKLTRIFVERQGSSKPETKLKRGFLWSSSMMKVLTDDRVDLLSNMIDFYPIGYPLSSGAARVGRPNGISTLNVRESTRRHRYNSRELKRKEVGKGRRTGNAG</sequence>
<dbReference type="InParanoid" id="M1DKX0"/>
<feature type="compositionally biased region" description="Basic and acidic residues" evidence="1">
    <location>
        <begin position="114"/>
        <end position="125"/>
    </location>
</feature>
<dbReference type="AlphaFoldDB" id="M1DKX0"/>
<dbReference type="HOGENOM" id="CLU_1910334_0_0_1"/>
<evidence type="ECO:0000256" key="1">
    <source>
        <dbReference type="SAM" id="MobiDB-lite"/>
    </source>
</evidence>
<dbReference type="Proteomes" id="UP000011115">
    <property type="component" value="Unassembled WGS sequence"/>
</dbReference>
<proteinExistence type="predicted"/>